<dbReference type="GeneID" id="92513212"/>
<dbReference type="Proteomes" id="UP000673552">
    <property type="component" value="Chromosome 28"/>
</dbReference>
<organism evidence="2 3">
    <name type="scientific">Leishmania martiniquensis</name>
    <dbReference type="NCBI Taxonomy" id="1580590"/>
    <lineage>
        <taxon>Eukaryota</taxon>
        <taxon>Discoba</taxon>
        <taxon>Euglenozoa</taxon>
        <taxon>Kinetoplastea</taxon>
        <taxon>Metakinetoplastina</taxon>
        <taxon>Trypanosomatida</taxon>
        <taxon>Trypanosomatidae</taxon>
        <taxon>Leishmaniinae</taxon>
        <taxon>Leishmania</taxon>
    </lineage>
</organism>
<feature type="compositionally biased region" description="Low complexity" evidence="1">
    <location>
        <begin position="8"/>
        <end position="20"/>
    </location>
</feature>
<dbReference type="EMBL" id="JAFEUZ010000028">
    <property type="protein sequence ID" value="KAG5474368.1"/>
    <property type="molecule type" value="Genomic_DNA"/>
</dbReference>
<accession>A0A836KQE4</accession>
<evidence type="ECO:0000313" key="3">
    <source>
        <dbReference type="Proteomes" id="UP000673552"/>
    </source>
</evidence>
<gene>
    <name evidence="2" type="ORF">LSCM1_03148</name>
</gene>
<dbReference type="AlphaFoldDB" id="A0A836KQE4"/>
<name>A0A836KQE4_9TRYP</name>
<evidence type="ECO:0000256" key="1">
    <source>
        <dbReference type="SAM" id="MobiDB-lite"/>
    </source>
</evidence>
<dbReference type="OrthoDB" id="263880at2759"/>
<feature type="region of interest" description="Disordered" evidence="1">
    <location>
        <begin position="1"/>
        <end position="24"/>
    </location>
</feature>
<comment type="caution">
    <text evidence="2">The sequence shown here is derived from an EMBL/GenBank/DDBJ whole genome shotgun (WGS) entry which is preliminary data.</text>
</comment>
<reference evidence="2 3" key="1">
    <citation type="submission" date="2021-03" db="EMBL/GenBank/DDBJ databases">
        <title>Leishmania (Mundinia) martiniquensis Genome sequencing and assembly.</title>
        <authorList>
            <person name="Almutairi H."/>
            <person name="Gatherer D."/>
        </authorList>
    </citation>
    <scope>NUCLEOTIDE SEQUENCE [LARGE SCALE GENOMIC DNA]</scope>
    <source>
        <strain evidence="2">LSCM1</strain>
    </source>
</reference>
<sequence>MRKPSPSPTSLSTSPLPVLTDAPRAMTTEVLAEVCERRPIGCRRSASKATVREARKRRNAPERSAESPCISLGLQSSTTQPPPVASRPSLSQKLPPPLLRSEAGMLQDGGTHFGEPLQRRLSSYYNYYDNAPDVFTKDVGGDVPDYLEPVLLTRRQLCNGVMKCVNGARTIAAAEQPREDGSGAQLTDGCDSAHLALGSANISGAVANVLHTIGVARQEAHPPPQWTVLEGALWRGIEGVDEEQRRPPAETTVSLEELSRPAAERGPELLRVAISNVISADLASSLRARDQHPPAFPISMMNVETEGKAVIECGRREDSAQPVTALQVMVGELIVTEIAARKELWISFVVARYELLMMELGFKSCDDAISAPPHGTQAFDSTLGTISLLIQYYADMSLEGSRMWMGDLYLDLYKAPAPSKQPAPHQRASAFVVVPTPIAARRFISALAEPASTSPAPFATATATPCSTVRPQALVAVSKQRLPTFQSFLHQCSRGLTNPMSASNAMIFTAPFAVQIRLRVLQEFAVIPPTGCPQGVNTASVSIRYPSSTLVSSTATALGAAPDDAVSTGRVSTRSERSEALVPARKTTVPLTLMEDVSPQDPEPSLPTAFQSLRRRWSHGGEGAAKPPLCSAAAAAVTKVASIHSPKPSVAYAASLVTLKQLSRLLRDEAAFHTVDDSLASSRHLRPLCRITFERVRAEVQLLMLWQELYASVRAAAASHFGFAERLRASRELGAAASLGKALLQRIVSECAQEAADLHAAVLELSCHARESWLHHVQGVFLAIMPPSHTRPCILASETITAPQSPFASVLVHPRQLTSRSPTRPLTTCLYMERLCHLSRDMDDTPLPAFLSGDLIAVHSISAAAPTVTAVMAIQVPYSALGHLQLLTARENPCSLPPCASSSLPISGELSTPLQRRDSVKGAHAVCPSAQISCSSVLMTGRAGSSSSINFLETARGCRPIIDARFGPRQEAQVFQAPPFFSAMPVTPPSVGCCPGEATHHLHDTSRPVAVPLKARPARRYTGRPAKWDITMLLRSEAYARAFATKQECCEAQLLKAWRTDSLQSLEASAHFVRTVTRVHHLGSVQHMCDQLRRFWERMCMEKQLLVDRWVREREDLQLEFYAGAVVRHRSVVQRGCLAERTEEYQSLDRNAREHQTAGFSVCKRRSISA</sequence>
<dbReference type="RefSeq" id="XP_067177310.1">
    <property type="nucleotide sequence ID" value="XM_067320700.1"/>
</dbReference>
<feature type="region of interest" description="Disordered" evidence="1">
    <location>
        <begin position="241"/>
        <end position="260"/>
    </location>
</feature>
<feature type="region of interest" description="Disordered" evidence="1">
    <location>
        <begin position="42"/>
        <end position="107"/>
    </location>
</feature>
<keyword evidence="3" id="KW-1185">Reference proteome</keyword>
<evidence type="ECO:0000313" key="2">
    <source>
        <dbReference type="EMBL" id="KAG5474368.1"/>
    </source>
</evidence>
<proteinExistence type="predicted"/>
<protein>
    <submittedName>
        <fullName evidence="2">Uncharacterized protein</fullName>
    </submittedName>
</protein>
<dbReference type="KEGG" id="lmat:92513212"/>